<dbReference type="GO" id="GO:0005524">
    <property type="term" value="F:ATP binding"/>
    <property type="evidence" value="ECO:0007669"/>
    <property type="project" value="UniProtKB-KW"/>
</dbReference>
<proteinExistence type="predicted"/>
<dbReference type="InterPro" id="IPR011527">
    <property type="entry name" value="ABC1_TM_dom"/>
</dbReference>
<dbReference type="InterPro" id="IPR017871">
    <property type="entry name" value="ABC_transporter-like_CS"/>
</dbReference>
<dbReference type="Gene3D" id="3.40.50.300">
    <property type="entry name" value="P-loop containing nucleotide triphosphate hydrolases"/>
    <property type="match status" value="1"/>
</dbReference>
<dbReference type="Gene3D" id="1.20.1560.10">
    <property type="entry name" value="ABC transporter type 1, transmembrane domain"/>
    <property type="match status" value="1"/>
</dbReference>
<keyword evidence="6 7" id="KW-0472">Membrane</keyword>
<dbReference type="PROSITE" id="PS00211">
    <property type="entry name" value="ABC_TRANSPORTER_1"/>
    <property type="match status" value="1"/>
</dbReference>
<dbReference type="SMART" id="SM00382">
    <property type="entry name" value="AAA"/>
    <property type="match status" value="1"/>
</dbReference>
<dbReference type="InterPro" id="IPR003593">
    <property type="entry name" value="AAA+_ATPase"/>
</dbReference>
<dbReference type="InterPro" id="IPR036640">
    <property type="entry name" value="ABC1_TM_sf"/>
</dbReference>
<evidence type="ECO:0000256" key="2">
    <source>
        <dbReference type="ARBA" id="ARBA00022692"/>
    </source>
</evidence>
<comment type="subcellular location">
    <subcellularLocation>
        <location evidence="1">Cell membrane</location>
        <topology evidence="1">Multi-pass membrane protein</topology>
    </subcellularLocation>
</comment>
<name>A0A7R7EJI4_9FIRM</name>
<dbReference type="GO" id="GO:0005886">
    <property type="term" value="C:plasma membrane"/>
    <property type="evidence" value="ECO:0007669"/>
    <property type="project" value="UniProtKB-SubCell"/>
</dbReference>
<feature type="transmembrane region" description="Helical" evidence="7">
    <location>
        <begin position="155"/>
        <end position="175"/>
    </location>
</feature>
<dbReference type="InterPro" id="IPR003439">
    <property type="entry name" value="ABC_transporter-like_ATP-bd"/>
</dbReference>
<keyword evidence="3" id="KW-0547">Nucleotide-binding</keyword>
<evidence type="ECO:0000256" key="5">
    <source>
        <dbReference type="ARBA" id="ARBA00022989"/>
    </source>
</evidence>
<dbReference type="InterPro" id="IPR039421">
    <property type="entry name" value="Type_1_exporter"/>
</dbReference>
<feature type="transmembrane region" description="Helical" evidence="7">
    <location>
        <begin position="241"/>
        <end position="262"/>
    </location>
</feature>
<dbReference type="PANTHER" id="PTHR24221">
    <property type="entry name" value="ATP-BINDING CASSETTE SUB-FAMILY B"/>
    <property type="match status" value="1"/>
</dbReference>
<dbReference type="AlphaFoldDB" id="A0A7R7EJI4"/>
<dbReference type="EMBL" id="AP024169">
    <property type="protein sequence ID" value="BCN29855.1"/>
    <property type="molecule type" value="Genomic_DNA"/>
</dbReference>
<dbReference type="KEGG" id="ahb:bsdtb5_11500"/>
<feature type="transmembrane region" description="Helical" evidence="7">
    <location>
        <begin position="268"/>
        <end position="288"/>
    </location>
</feature>
<keyword evidence="4 10" id="KW-0067">ATP-binding</keyword>
<evidence type="ECO:0000256" key="1">
    <source>
        <dbReference type="ARBA" id="ARBA00004651"/>
    </source>
</evidence>
<evidence type="ECO:0000256" key="4">
    <source>
        <dbReference type="ARBA" id="ARBA00022840"/>
    </source>
</evidence>
<accession>A0A7R7EJI4</accession>
<dbReference type="PROSITE" id="PS50893">
    <property type="entry name" value="ABC_TRANSPORTER_2"/>
    <property type="match status" value="1"/>
</dbReference>
<dbReference type="Proteomes" id="UP000595897">
    <property type="component" value="Chromosome"/>
</dbReference>
<keyword evidence="11" id="KW-1185">Reference proteome</keyword>
<feature type="transmembrane region" description="Helical" evidence="7">
    <location>
        <begin position="132"/>
        <end position="149"/>
    </location>
</feature>
<evidence type="ECO:0000256" key="3">
    <source>
        <dbReference type="ARBA" id="ARBA00022741"/>
    </source>
</evidence>
<evidence type="ECO:0000259" key="8">
    <source>
        <dbReference type="PROSITE" id="PS50893"/>
    </source>
</evidence>
<feature type="transmembrane region" description="Helical" evidence="7">
    <location>
        <begin position="20"/>
        <end position="39"/>
    </location>
</feature>
<keyword evidence="5 7" id="KW-1133">Transmembrane helix</keyword>
<dbReference type="PANTHER" id="PTHR24221:SF654">
    <property type="entry name" value="ATP-BINDING CASSETTE SUB-FAMILY B MEMBER 6"/>
    <property type="match status" value="1"/>
</dbReference>
<feature type="domain" description="ABC transmembrane type-1" evidence="9">
    <location>
        <begin position="23"/>
        <end position="300"/>
    </location>
</feature>
<dbReference type="GO" id="GO:0034040">
    <property type="term" value="F:ATPase-coupled lipid transmembrane transporter activity"/>
    <property type="evidence" value="ECO:0007669"/>
    <property type="project" value="TreeGrafter"/>
</dbReference>
<evidence type="ECO:0000313" key="10">
    <source>
        <dbReference type="EMBL" id="BCN29855.1"/>
    </source>
</evidence>
<dbReference type="InterPro" id="IPR027417">
    <property type="entry name" value="P-loop_NTPase"/>
</dbReference>
<dbReference type="GO" id="GO:0016887">
    <property type="term" value="F:ATP hydrolysis activity"/>
    <property type="evidence" value="ECO:0007669"/>
    <property type="project" value="InterPro"/>
</dbReference>
<protein>
    <submittedName>
        <fullName evidence="10">ABC transporter ATP-binding protein</fullName>
    </submittedName>
</protein>
<dbReference type="Pfam" id="PF00005">
    <property type="entry name" value="ABC_tran"/>
    <property type="match status" value="1"/>
</dbReference>
<dbReference type="RefSeq" id="WP_271715111.1">
    <property type="nucleotide sequence ID" value="NZ_AP024169.1"/>
</dbReference>
<evidence type="ECO:0000256" key="6">
    <source>
        <dbReference type="ARBA" id="ARBA00023136"/>
    </source>
</evidence>
<dbReference type="SUPFAM" id="SSF52540">
    <property type="entry name" value="P-loop containing nucleoside triphosphate hydrolases"/>
    <property type="match status" value="1"/>
</dbReference>
<dbReference type="CDD" id="cd07346">
    <property type="entry name" value="ABC_6TM_exporters"/>
    <property type="match status" value="1"/>
</dbReference>
<dbReference type="GO" id="GO:0140359">
    <property type="term" value="F:ABC-type transporter activity"/>
    <property type="evidence" value="ECO:0007669"/>
    <property type="project" value="InterPro"/>
</dbReference>
<feature type="domain" description="ABC transporter" evidence="8">
    <location>
        <begin position="331"/>
        <end position="563"/>
    </location>
</feature>
<evidence type="ECO:0000256" key="7">
    <source>
        <dbReference type="SAM" id="Phobius"/>
    </source>
</evidence>
<feature type="transmembrane region" description="Helical" evidence="7">
    <location>
        <begin position="54"/>
        <end position="74"/>
    </location>
</feature>
<evidence type="ECO:0000259" key="9">
    <source>
        <dbReference type="PROSITE" id="PS50929"/>
    </source>
</evidence>
<organism evidence="10 11">
    <name type="scientific">Anaeromicropila herbilytica</name>
    <dbReference type="NCBI Taxonomy" id="2785025"/>
    <lineage>
        <taxon>Bacteria</taxon>
        <taxon>Bacillati</taxon>
        <taxon>Bacillota</taxon>
        <taxon>Clostridia</taxon>
        <taxon>Lachnospirales</taxon>
        <taxon>Lachnospiraceae</taxon>
        <taxon>Anaeromicropila</taxon>
    </lineage>
</organism>
<keyword evidence="2 7" id="KW-0812">Transmembrane</keyword>
<dbReference type="PROSITE" id="PS50929">
    <property type="entry name" value="ABC_TM1F"/>
    <property type="match status" value="1"/>
</dbReference>
<evidence type="ECO:0000313" key="11">
    <source>
        <dbReference type="Proteomes" id="UP000595897"/>
    </source>
</evidence>
<dbReference type="SUPFAM" id="SSF90123">
    <property type="entry name" value="ABC transporter transmembrane region"/>
    <property type="match status" value="1"/>
</dbReference>
<reference evidence="10 11" key="1">
    <citation type="submission" date="2020-11" db="EMBL/GenBank/DDBJ databases">
        <title>Draft genome sequencing of a Lachnospiraceae strain isolated from anoxic soil subjected to BSD treatment.</title>
        <authorList>
            <person name="Uek A."/>
            <person name="Tonouchi A."/>
        </authorList>
    </citation>
    <scope>NUCLEOTIDE SEQUENCE [LARGE SCALE GENOMIC DNA]</scope>
    <source>
        <strain evidence="10 11">TB5</strain>
    </source>
</reference>
<dbReference type="Pfam" id="PF00664">
    <property type="entry name" value="ABC_membrane"/>
    <property type="match status" value="1"/>
</dbReference>
<sequence>MSEKELIRQLYNKNKINYGLSNVVCIIASLLNIASAFILKELMDVASNGSMKELYRIFIFCILFMIFLAGTLFLKRIYVNNYIYKAVNQYKNYSFQMLLKNSINAFDKEVTGKYISIFTNDINSIETNYVKGNILIVMQISNLIAGIASMAYLNWILTLCVLGISMLPILVSILFGKQLEEREKETSDRNEGFVGLVKDLITGFSVIKSFKAEKEVFHLFRDKNDIVENVKNNKRKTADMIVLFSSVSSFMVEVVTFVVGAYLAIRGIITAGTVIAFIQLLNFVLGPVGELGPLFTAKNASKALINKMAETIREEEKKEKCVEKKQFNSSIQLSDVSFEYEEGSTILDHISLDFEKGKSYVIVGASGSGKSTLINMILGYHSGYQGKIMIDDIDLQTIKESNLYDFYSIIQQNVFIFDNTIERNITMFQEFDPQQIKEAIERSGLANLVAEKGLDYPCGENGAFLSGGEKQRISIARSLIRNTPILIMDEATSALDLATSQMVENEIASLQGITRIVISHKLNEAILKKYDEIIALNNGRIVEEGSFDQLMSENGYFASLYKITKG</sequence>
<gene>
    <name evidence="10" type="primary">mdlB_1</name>
    <name evidence="10" type="ORF">bsdtb5_11500</name>
</gene>